<comment type="caution">
    <text evidence="5">The sequence shown here is derived from an EMBL/GenBank/DDBJ whole genome shotgun (WGS) entry which is preliminary data.</text>
</comment>
<sequence length="68" mass="7468">MTTPFPARTVTCPTCGGPSRYAPDNPWRPFCCERCKQIDLGAWASEHFRVPDPTPPDPGAQGDGTRLH</sequence>
<evidence type="ECO:0000256" key="1">
    <source>
        <dbReference type="ARBA" id="ARBA00022723"/>
    </source>
</evidence>
<evidence type="ECO:0000313" key="6">
    <source>
        <dbReference type="Proteomes" id="UP000318542"/>
    </source>
</evidence>
<keyword evidence="6" id="KW-1185">Reference proteome</keyword>
<keyword evidence="1 3" id="KW-0479">Metal-binding</keyword>
<dbReference type="Pfam" id="PF03884">
    <property type="entry name" value="YacG"/>
    <property type="match status" value="1"/>
</dbReference>
<dbReference type="PANTHER" id="PTHR36150:SF1">
    <property type="entry name" value="DNA GYRASE INHIBITOR YACG"/>
    <property type="match status" value="1"/>
</dbReference>
<comment type="similarity">
    <text evidence="3">Belongs to the DNA gyrase inhibitor YacG family.</text>
</comment>
<dbReference type="OrthoDB" id="9809663at2"/>
<proteinExistence type="inferred from homology"/>
<comment type="cofactor">
    <cofactor evidence="3">
        <name>Zn(2+)</name>
        <dbReference type="ChEBI" id="CHEBI:29105"/>
    </cofactor>
    <text evidence="3">Binds 1 zinc ion.</text>
</comment>
<comment type="subunit">
    <text evidence="3">Interacts with GyrB.</text>
</comment>
<dbReference type="AlphaFoldDB" id="A0A554X390"/>
<gene>
    <name evidence="3 5" type="primary">yacG</name>
    <name evidence="5" type="ORF">Tther_01078</name>
</gene>
<dbReference type="InterPro" id="IPR005584">
    <property type="entry name" value="DNA_gyrase_inhibitor_YacG"/>
</dbReference>
<organism evidence="5 6">
    <name type="scientific">Tepidimonas thermarum</name>
    <dbReference type="NCBI Taxonomy" id="335431"/>
    <lineage>
        <taxon>Bacteria</taxon>
        <taxon>Pseudomonadati</taxon>
        <taxon>Pseudomonadota</taxon>
        <taxon>Betaproteobacteria</taxon>
        <taxon>Burkholderiales</taxon>
        <taxon>Tepidimonas</taxon>
    </lineage>
</organism>
<evidence type="ECO:0000256" key="2">
    <source>
        <dbReference type="ARBA" id="ARBA00022833"/>
    </source>
</evidence>
<feature type="region of interest" description="Disordered" evidence="4">
    <location>
        <begin position="47"/>
        <end position="68"/>
    </location>
</feature>
<dbReference type="HAMAP" id="MF_00649">
    <property type="entry name" value="DNA_gyrase_inhibitor_YacG"/>
    <property type="match status" value="1"/>
</dbReference>
<dbReference type="SUPFAM" id="SSF57716">
    <property type="entry name" value="Glucocorticoid receptor-like (DNA-binding domain)"/>
    <property type="match status" value="1"/>
</dbReference>
<evidence type="ECO:0000256" key="3">
    <source>
        <dbReference type="HAMAP-Rule" id="MF_00649"/>
    </source>
</evidence>
<reference evidence="5 6" key="1">
    <citation type="submission" date="2019-07" db="EMBL/GenBank/DDBJ databases">
        <title>Tepidimonas thermarum AA-1 draft genome.</title>
        <authorList>
            <person name="Da Costa M.S."/>
            <person name="Froufe H.J.C."/>
            <person name="Egas C."/>
            <person name="Albuquerque L."/>
        </authorList>
    </citation>
    <scope>NUCLEOTIDE SEQUENCE [LARGE SCALE GENOMIC DNA]</scope>
    <source>
        <strain evidence="5 6">AA-1</strain>
    </source>
</reference>
<dbReference type="PANTHER" id="PTHR36150">
    <property type="entry name" value="DNA GYRASE INHIBITOR YACG"/>
    <property type="match status" value="1"/>
</dbReference>
<keyword evidence="2 3" id="KW-0862">Zinc</keyword>
<dbReference type="Gene3D" id="3.30.50.10">
    <property type="entry name" value="Erythroid Transcription Factor GATA-1, subunit A"/>
    <property type="match status" value="1"/>
</dbReference>
<comment type="function">
    <text evidence="3">Inhibits all the catalytic activities of DNA gyrase by preventing its interaction with DNA. Acts by binding directly to the C-terminal domain of GyrB, which probably disrupts DNA binding by the gyrase.</text>
</comment>
<dbReference type="RefSeq" id="WP_143901684.1">
    <property type="nucleotide sequence ID" value="NZ_VJOL01000015.1"/>
</dbReference>
<evidence type="ECO:0000256" key="4">
    <source>
        <dbReference type="SAM" id="MobiDB-lite"/>
    </source>
</evidence>
<name>A0A554X390_9BURK</name>
<feature type="binding site" evidence="3">
    <location>
        <position position="31"/>
    </location>
    <ligand>
        <name>Zn(2+)</name>
        <dbReference type="ChEBI" id="CHEBI:29105"/>
    </ligand>
</feature>
<dbReference type="GO" id="GO:0006355">
    <property type="term" value="P:regulation of DNA-templated transcription"/>
    <property type="evidence" value="ECO:0007669"/>
    <property type="project" value="InterPro"/>
</dbReference>
<evidence type="ECO:0000313" key="5">
    <source>
        <dbReference type="EMBL" id="TSE30236.1"/>
    </source>
</evidence>
<dbReference type="Proteomes" id="UP000318542">
    <property type="component" value="Unassembled WGS sequence"/>
</dbReference>
<protein>
    <recommendedName>
        <fullName evidence="3">DNA gyrase inhibitor YacG</fullName>
    </recommendedName>
</protein>
<dbReference type="GO" id="GO:0008657">
    <property type="term" value="F:DNA topoisomerase type II (double strand cut, ATP-hydrolyzing) inhibitor activity"/>
    <property type="evidence" value="ECO:0007669"/>
    <property type="project" value="UniProtKB-UniRule"/>
</dbReference>
<accession>A0A554X390</accession>
<feature type="binding site" evidence="3">
    <location>
        <position position="12"/>
    </location>
    <ligand>
        <name>Zn(2+)</name>
        <dbReference type="ChEBI" id="CHEBI:29105"/>
    </ligand>
</feature>
<dbReference type="InterPro" id="IPR013088">
    <property type="entry name" value="Znf_NHR/GATA"/>
</dbReference>
<dbReference type="EMBL" id="VJOL01000015">
    <property type="protein sequence ID" value="TSE30236.1"/>
    <property type="molecule type" value="Genomic_DNA"/>
</dbReference>
<feature type="binding site" evidence="3">
    <location>
        <position position="15"/>
    </location>
    <ligand>
        <name>Zn(2+)</name>
        <dbReference type="ChEBI" id="CHEBI:29105"/>
    </ligand>
</feature>
<dbReference type="GO" id="GO:0008270">
    <property type="term" value="F:zinc ion binding"/>
    <property type="evidence" value="ECO:0007669"/>
    <property type="project" value="UniProtKB-UniRule"/>
</dbReference>
<feature type="binding site" evidence="3">
    <location>
        <position position="35"/>
    </location>
    <ligand>
        <name>Zn(2+)</name>
        <dbReference type="ChEBI" id="CHEBI:29105"/>
    </ligand>
</feature>